<evidence type="ECO:0000313" key="3">
    <source>
        <dbReference type="EMBL" id="UKK00419.2"/>
    </source>
</evidence>
<feature type="region of interest" description="Disordered" evidence="1">
    <location>
        <begin position="125"/>
        <end position="251"/>
    </location>
</feature>
<feature type="compositionally biased region" description="Basic and acidic residues" evidence="1">
    <location>
        <begin position="156"/>
        <end position="186"/>
    </location>
</feature>
<feature type="chain" id="PRO_5037356041" evidence="2">
    <location>
        <begin position="26"/>
        <end position="351"/>
    </location>
</feature>
<proteinExistence type="predicted"/>
<accession>A0A976M9Q9</accession>
<dbReference type="AlphaFoldDB" id="A0A976M9Q9"/>
<feature type="signal peptide" evidence="2">
    <location>
        <begin position="1"/>
        <end position="25"/>
    </location>
</feature>
<protein>
    <submittedName>
        <fullName evidence="3">Uncharacterized protein</fullName>
    </submittedName>
</protein>
<feature type="compositionally biased region" description="Low complexity" evidence="1">
    <location>
        <begin position="189"/>
        <end position="207"/>
    </location>
</feature>
<feature type="compositionally biased region" description="Basic and acidic residues" evidence="1">
    <location>
        <begin position="125"/>
        <end position="149"/>
    </location>
</feature>
<sequence length="351" mass="40794">MKFLGFNGFCIGVLVAVLRDNGVLGDCTIEKVGKHTSEEFKFDINREVSMFLQEIAYFLDQAEWITKDDVEHMLKILEHYRNKIGYEIYNKSVQLEVTKETLETNEYRKMVNEFRIFVAKEKEMDRQHEKNKQINKNKELDRMEEHEIESKDEELIEKKSKKEVDENGLRGNSLKEKDGDERKLENDIGSSGSSSSNGNSGNSSSSSTLTETDVNGAKPKQEKLEKSTSRRQYGGLSPIDEKLKGSGTEDEEIDEITRYEYELDTPELFEENFEELDVLPLREINRIRDKIDSIQLEIGTLEGRMKELIRIQGIVQNIKEQIDAYLRMQEENGWNEHFVELEIEQISINVD</sequence>
<evidence type="ECO:0000256" key="1">
    <source>
        <dbReference type="SAM" id="MobiDB-lite"/>
    </source>
</evidence>
<dbReference type="Proteomes" id="UP000244811">
    <property type="component" value="Chromosome 1"/>
</dbReference>
<evidence type="ECO:0000313" key="4">
    <source>
        <dbReference type="Proteomes" id="UP000244811"/>
    </source>
</evidence>
<dbReference type="EMBL" id="CP056069">
    <property type="protein sequence ID" value="UKK00419.2"/>
    <property type="molecule type" value="Genomic_DNA"/>
</dbReference>
<name>A0A976M9Q9_THEOR</name>
<organism evidence="3 4">
    <name type="scientific">Theileria orientalis</name>
    <dbReference type="NCBI Taxonomy" id="68886"/>
    <lineage>
        <taxon>Eukaryota</taxon>
        <taxon>Sar</taxon>
        <taxon>Alveolata</taxon>
        <taxon>Apicomplexa</taxon>
        <taxon>Aconoidasida</taxon>
        <taxon>Piroplasmida</taxon>
        <taxon>Theileriidae</taxon>
        <taxon>Theileria</taxon>
    </lineage>
</organism>
<reference evidence="3" key="1">
    <citation type="submission" date="2022-07" db="EMBL/GenBank/DDBJ databases">
        <title>Evaluation of T. orientalis genome assembly methods using nanopore sequencing and analysis of variation between genomes.</title>
        <authorList>
            <person name="Yam J."/>
            <person name="Micallef M.L."/>
            <person name="Liu M."/>
            <person name="Djordjevic S.P."/>
            <person name="Bogema D.R."/>
            <person name="Jenkins C."/>
        </authorList>
    </citation>
    <scope>NUCLEOTIDE SEQUENCE</scope>
    <source>
        <strain evidence="3">Goon Nure</strain>
    </source>
</reference>
<evidence type="ECO:0000256" key="2">
    <source>
        <dbReference type="SAM" id="SignalP"/>
    </source>
</evidence>
<keyword evidence="2" id="KW-0732">Signal</keyword>
<gene>
    <name evidence="3" type="ORF">MACK_000491</name>
</gene>
<feature type="compositionally biased region" description="Basic and acidic residues" evidence="1">
    <location>
        <begin position="219"/>
        <end position="228"/>
    </location>
</feature>